<reference evidence="2" key="1">
    <citation type="submission" date="2015-07" db="EMBL/GenBank/DDBJ databases">
        <title>Draft genome sequence of a Pseudoalteromonas rubra strain, OCN096, isolated from Kaneohe Bay, Oahu, Hawaii.</title>
        <authorList>
            <person name="Beurmann S."/>
            <person name="Ushijima B."/>
            <person name="Belcaid M."/>
            <person name="Callahan S.M."/>
            <person name="Aeby G.S."/>
        </authorList>
    </citation>
    <scope>NUCLEOTIDE SEQUENCE [LARGE SCALE GENOMIC DNA]</scope>
    <source>
        <strain evidence="2">OCN096</strain>
    </source>
</reference>
<dbReference type="OrthoDB" id="5186531at2"/>
<gene>
    <name evidence="1" type="ORF">AC626_15615</name>
</gene>
<proteinExistence type="predicted"/>
<evidence type="ECO:0000313" key="2">
    <source>
        <dbReference type="Proteomes" id="UP000036850"/>
    </source>
</evidence>
<name>A0A0L0EQI7_9GAMM</name>
<accession>A0A0L0EQI7</accession>
<protein>
    <submittedName>
        <fullName evidence="1">Uncharacterized protein</fullName>
    </submittedName>
</protein>
<organism evidence="1 2">
    <name type="scientific">Pseudoalteromonas rubra</name>
    <dbReference type="NCBI Taxonomy" id="43658"/>
    <lineage>
        <taxon>Bacteria</taxon>
        <taxon>Pseudomonadati</taxon>
        <taxon>Pseudomonadota</taxon>
        <taxon>Gammaproteobacteria</taxon>
        <taxon>Alteromonadales</taxon>
        <taxon>Pseudoalteromonadaceae</taxon>
        <taxon>Pseudoalteromonas</taxon>
    </lineage>
</organism>
<dbReference type="PATRIC" id="fig|43658.6.peg.597"/>
<comment type="caution">
    <text evidence="1">The sequence shown here is derived from an EMBL/GenBank/DDBJ whole genome shotgun (WGS) entry which is preliminary data.</text>
</comment>
<sequence>MHNQSTINLIENYSKEEHMRLIQGNLNIDYSRLKSLSPIFSERWDADNLPYVAKSHVIDAYYSLPERPDIAFTSLWKAINNSYNSYYLKQVFGNPNCKQLTDTKSLEKVIEHIANDANVVITDEHTIESLVGFYIEKIPDKTYRFVASYILKGMAIMDPKSNGSVSEIYALSSYKTFKNKFPEIHGVIEKTYGEKYRDICDVGIGSDKVTVQLNIAKSDEEKSIALTRSLADSLKRMLNGNKVKLDNGDFSGVIELFSFKQRLYFLIFTILYSVRNNNTHGNVASRMNSEYANKESFEAAEYIFLLGHMFLSLIMYKNGDLLKSDLKLNFENI</sequence>
<evidence type="ECO:0000313" key="1">
    <source>
        <dbReference type="EMBL" id="KNC66661.1"/>
    </source>
</evidence>
<dbReference type="Proteomes" id="UP000036850">
    <property type="component" value="Unassembled WGS sequence"/>
</dbReference>
<dbReference type="EMBL" id="LFZX01000129">
    <property type="protein sequence ID" value="KNC66661.1"/>
    <property type="molecule type" value="Genomic_DNA"/>
</dbReference>
<dbReference type="AlphaFoldDB" id="A0A0L0EQI7"/>